<dbReference type="EMBL" id="UXAU01000019">
    <property type="protein sequence ID" value="VDC23899.1"/>
    <property type="molecule type" value="Genomic_DNA"/>
</dbReference>
<name>A0A3P5X6I7_9MICC</name>
<keyword evidence="2" id="KW-1185">Reference proteome</keyword>
<gene>
    <name evidence="1" type="ORF">PSET11_01341</name>
</gene>
<dbReference type="Proteomes" id="UP000280861">
    <property type="component" value="Unassembled WGS sequence"/>
</dbReference>
<evidence type="ECO:0000313" key="1">
    <source>
        <dbReference type="EMBL" id="VDC23899.1"/>
    </source>
</evidence>
<proteinExistence type="predicted"/>
<reference evidence="1 2" key="1">
    <citation type="submission" date="2018-11" db="EMBL/GenBank/DDBJ databases">
        <authorList>
            <person name="Criscuolo A."/>
        </authorList>
    </citation>
    <scope>NUCLEOTIDE SEQUENCE [LARGE SCALE GENOMIC DNA]</scope>
    <source>
        <strain evidence="1">AT11b</strain>
    </source>
</reference>
<protein>
    <submittedName>
        <fullName evidence="1">Uncharacterized protein</fullName>
    </submittedName>
</protein>
<evidence type="ECO:0000313" key="2">
    <source>
        <dbReference type="Proteomes" id="UP000280861"/>
    </source>
</evidence>
<dbReference type="AlphaFoldDB" id="A0A3P5X6I7"/>
<sequence length="93" mass="9819">MGLQSASDEDILVDRCVSLAEEILDVGTIGHHGGFAPVPQKIRSQHRAAIGFADGSPLIGIFVSELDEAHAGLIGRPRQVKPESPGLSRKTHG</sequence>
<accession>A0A3P5X6I7</accession>
<organism evidence="1 2">
    <name type="scientific">Arthrobacter ulcerisalmonis</name>
    <dbReference type="NCBI Taxonomy" id="2483813"/>
    <lineage>
        <taxon>Bacteria</taxon>
        <taxon>Bacillati</taxon>
        <taxon>Actinomycetota</taxon>
        <taxon>Actinomycetes</taxon>
        <taxon>Micrococcales</taxon>
        <taxon>Micrococcaceae</taxon>
        <taxon>Arthrobacter</taxon>
    </lineage>
</organism>